<name>A0A4Y3K6M0_CELUD</name>
<feature type="transmembrane region" description="Helical" evidence="2">
    <location>
        <begin position="66"/>
        <end position="87"/>
    </location>
</feature>
<evidence type="ECO:0000259" key="3">
    <source>
        <dbReference type="SMART" id="SM00460"/>
    </source>
</evidence>
<dbReference type="Pfam" id="PF01841">
    <property type="entry name" value="Transglut_core"/>
    <property type="match status" value="1"/>
</dbReference>
<reference evidence="4 5" key="1">
    <citation type="submission" date="2019-06" db="EMBL/GenBank/DDBJ databases">
        <title>Whole genome shotgun sequence of Cellulomonas uda NBRC 3747.</title>
        <authorList>
            <person name="Hosoyama A."/>
            <person name="Uohara A."/>
            <person name="Ohji S."/>
            <person name="Ichikawa N."/>
        </authorList>
    </citation>
    <scope>NUCLEOTIDE SEQUENCE [LARGE SCALE GENOMIC DNA]</scope>
    <source>
        <strain evidence="4 5">NBRC 3747</strain>
    </source>
</reference>
<dbReference type="PANTHER" id="PTHR42736">
    <property type="entry name" value="PROTEIN-GLUTAMINE GAMMA-GLUTAMYLTRANSFERASE"/>
    <property type="match status" value="1"/>
</dbReference>
<feature type="transmembrane region" description="Helical" evidence="2">
    <location>
        <begin position="137"/>
        <end position="164"/>
    </location>
</feature>
<dbReference type="RefSeq" id="WP_141318576.1">
    <property type="nucleotide sequence ID" value="NZ_BJLP01000006.1"/>
</dbReference>
<feature type="compositionally biased region" description="Low complexity" evidence="1">
    <location>
        <begin position="592"/>
        <end position="608"/>
    </location>
</feature>
<evidence type="ECO:0000256" key="1">
    <source>
        <dbReference type="SAM" id="MobiDB-lite"/>
    </source>
</evidence>
<gene>
    <name evidence="4" type="ORF">CUD01_05830</name>
</gene>
<evidence type="ECO:0000313" key="4">
    <source>
        <dbReference type="EMBL" id="GEA80139.1"/>
    </source>
</evidence>
<feature type="transmembrane region" description="Helical" evidence="2">
    <location>
        <begin position="41"/>
        <end position="59"/>
    </location>
</feature>
<dbReference type="Proteomes" id="UP000315842">
    <property type="component" value="Unassembled WGS sequence"/>
</dbReference>
<dbReference type="AlphaFoldDB" id="A0A4Y3K6M0"/>
<dbReference type="Pfam" id="PF11992">
    <property type="entry name" value="TgpA_N"/>
    <property type="match status" value="1"/>
</dbReference>
<dbReference type="InterPro" id="IPR002931">
    <property type="entry name" value="Transglutaminase-like"/>
</dbReference>
<dbReference type="SMART" id="SM00460">
    <property type="entry name" value="TGc"/>
    <property type="match status" value="1"/>
</dbReference>
<feature type="region of interest" description="Disordered" evidence="1">
    <location>
        <begin position="278"/>
        <end position="297"/>
    </location>
</feature>
<dbReference type="InterPro" id="IPR021878">
    <property type="entry name" value="TgpA_N"/>
</dbReference>
<proteinExistence type="predicted"/>
<keyword evidence="2" id="KW-1133">Transmembrane helix</keyword>
<feature type="domain" description="Transglutaminase-like" evidence="3">
    <location>
        <begin position="494"/>
        <end position="563"/>
    </location>
</feature>
<feature type="transmembrane region" description="Helical" evidence="2">
    <location>
        <begin position="176"/>
        <end position="195"/>
    </location>
</feature>
<dbReference type="PANTHER" id="PTHR42736:SF1">
    <property type="entry name" value="PROTEIN-GLUTAMINE GAMMA-GLUTAMYLTRANSFERASE"/>
    <property type="match status" value="1"/>
</dbReference>
<evidence type="ECO:0000256" key="2">
    <source>
        <dbReference type="SAM" id="Phobius"/>
    </source>
</evidence>
<feature type="transmembrane region" description="Helical" evidence="2">
    <location>
        <begin position="619"/>
        <end position="640"/>
    </location>
</feature>
<dbReference type="InterPro" id="IPR052901">
    <property type="entry name" value="Bact_TGase-like"/>
</dbReference>
<dbReference type="SUPFAM" id="SSF54001">
    <property type="entry name" value="Cysteine proteinases"/>
    <property type="match status" value="1"/>
</dbReference>
<keyword evidence="2" id="KW-0472">Membrane</keyword>
<keyword evidence="5" id="KW-1185">Reference proteome</keyword>
<dbReference type="EMBL" id="BJLP01000006">
    <property type="protein sequence ID" value="GEA80139.1"/>
    <property type="molecule type" value="Genomic_DNA"/>
</dbReference>
<keyword evidence="2" id="KW-0812">Transmembrane</keyword>
<organism evidence="4 5">
    <name type="scientific">Cellulomonas uda</name>
    <dbReference type="NCBI Taxonomy" id="1714"/>
    <lineage>
        <taxon>Bacteria</taxon>
        <taxon>Bacillati</taxon>
        <taxon>Actinomycetota</taxon>
        <taxon>Actinomycetes</taxon>
        <taxon>Micrococcales</taxon>
        <taxon>Cellulomonadaceae</taxon>
        <taxon>Cellulomonas</taxon>
    </lineage>
</organism>
<dbReference type="InterPro" id="IPR038765">
    <property type="entry name" value="Papain-like_cys_pep_sf"/>
</dbReference>
<sequence length="789" mass="82528">MSPLHTTPPRGWRAVATTALCVLGTIASLHALTNLLGTVPWRGPVVLLLLVTAAAVAVVRSVTRTVWVPTVVGLVVATVAVLLRYGAPPGRLQLVPDLSSWERTSALWSQGVHLVEVAVVPVDVVRPLELLLAVGALLVFLAADLLAVGLAMPALAGVAFAAMWTPTIVLEFPGRGSAILWTGLVYLLLLALSVAPQQTRADNARRAGRATASAVAVVAVALVAGPVLAALPGWSAWGLPQFGSGAGGPVDLAADLDVRASLGGRTDRAVLLYQVHAPGQDDDAPAPTPSTTAAPAVNANSVGPLRAMTLLSFDGRSWHADSDSGRSLEIGALPGLLSPDPDRLGTEPDAERGTLAVVDVEVGALEDDQLPIPVFPRTLMIDGDWTYDPVRDQVDGSGDTYEGQQFSMVVEIPSLTADDLADARVGDPGDPRALEVPTSSHAGDIRDLAVELTREADTPYESAMALQSYLRSAANFTYDTRVAPARTDDAVWDFLESRQGYCVQFATAMTVMARSIGIPARVGVGFLPGSSDDGTYVITGQQSHAWPELYFEGHGWVRFEPTPAIQTGAPPPWSDPLLNAGGGARPTQEALPTAQPGPAATGQATAAPRTGSATQDDTWVPVAVTVAVVLALAALVVTLITRRRARVLADLTPEQAWARLRRSLGRFGVRWSAATTPRSAVASVQRQVSALAGQPLGDDALAALHELAHALELSRYAPQPPVATPGAAAGDVERVLAGVRAAGVTRSGAVAHTVRSLPGAAWLLRRRVRHSRAAQRPAERAEAHTGWGD</sequence>
<evidence type="ECO:0000313" key="5">
    <source>
        <dbReference type="Proteomes" id="UP000315842"/>
    </source>
</evidence>
<feature type="region of interest" description="Disordered" evidence="1">
    <location>
        <begin position="564"/>
        <end position="615"/>
    </location>
</feature>
<comment type="caution">
    <text evidence="4">The sequence shown here is derived from an EMBL/GenBank/DDBJ whole genome shotgun (WGS) entry which is preliminary data.</text>
</comment>
<accession>A0A4Y3K6M0</accession>
<protein>
    <submittedName>
        <fullName evidence="4">Transglutaminase</fullName>
    </submittedName>
</protein>
<dbReference type="Gene3D" id="3.10.620.30">
    <property type="match status" value="1"/>
</dbReference>
<feature type="transmembrane region" description="Helical" evidence="2">
    <location>
        <begin position="207"/>
        <end position="231"/>
    </location>
</feature>